<evidence type="ECO:0000313" key="3">
    <source>
        <dbReference type="Proteomes" id="UP000221165"/>
    </source>
</evidence>
<comment type="caution">
    <text evidence="2">The sequence shown here is derived from an EMBL/GenBank/DDBJ whole genome shotgun (WGS) entry which is preliminary data.</text>
</comment>
<reference evidence="2 3" key="1">
    <citation type="journal article" date="2017" name="Int. J. Parasitol.">
        <title>The genome of the protozoan parasite Cystoisospora suis and a reverse vaccinology approach to identify vaccine candidates.</title>
        <authorList>
            <person name="Palmieri N."/>
            <person name="Shrestha A."/>
            <person name="Ruttkowski B."/>
            <person name="Beck T."/>
            <person name="Vogl C."/>
            <person name="Tomley F."/>
            <person name="Blake D.P."/>
            <person name="Joachim A."/>
        </authorList>
    </citation>
    <scope>NUCLEOTIDE SEQUENCE [LARGE SCALE GENOMIC DNA]</scope>
    <source>
        <strain evidence="2 3">Wien I</strain>
    </source>
</reference>
<accession>A0A2C6JNK6</accession>
<dbReference type="RefSeq" id="XP_067919466.1">
    <property type="nucleotide sequence ID" value="XM_068068561.1"/>
</dbReference>
<organism evidence="2 3">
    <name type="scientific">Cystoisospora suis</name>
    <dbReference type="NCBI Taxonomy" id="483139"/>
    <lineage>
        <taxon>Eukaryota</taxon>
        <taxon>Sar</taxon>
        <taxon>Alveolata</taxon>
        <taxon>Apicomplexa</taxon>
        <taxon>Conoidasida</taxon>
        <taxon>Coccidia</taxon>
        <taxon>Eucoccidiorida</taxon>
        <taxon>Eimeriorina</taxon>
        <taxon>Sarcocystidae</taxon>
        <taxon>Cystoisospora</taxon>
    </lineage>
</organism>
<dbReference type="Proteomes" id="UP000221165">
    <property type="component" value="Unassembled WGS sequence"/>
</dbReference>
<dbReference type="GeneID" id="94431772"/>
<sequence>RIKCLYDLVCESDSFRSPPTDVHRGRGGAGGQSGSGNNPEAKNVFPYVDEKAALVRDLPLSEILYSRHTHRLQSRRHPFWIDMKYKKNRTKIPYIYRRRVAKQEAQAREYGLSRAHQLPSLSS</sequence>
<protein>
    <submittedName>
        <fullName evidence="2">Uncharacterized protein</fullName>
    </submittedName>
</protein>
<feature type="region of interest" description="Disordered" evidence="1">
    <location>
        <begin position="15"/>
        <end position="42"/>
    </location>
</feature>
<dbReference type="VEuPathDB" id="ToxoDB:CSUI_008428"/>
<feature type="non-terminal residue" evidence="2">
    <location>
        <position position="1"/>
    </location>
</feature>
<evidence type="ECO:0000256" key="1">
    <source>
        <dbReference type="SAM" id="MobiDB-lite"/>
    </source>
</evidence>
<name>A0A2C6JNK6_9APIC</name>
<dbReference type="EMBL" id="MIGC01004712">
    <property type="protein sequence ID" value="PHJ17751.1"/>
    <property type="molecule type" value="Genomic_DNA"/>
</dbReference>
<proteinExistence type="predicted"/>
<evidence type="ECO:0000313" key="2">
    <source>
        <dbReference type="EMBL" id="PHJ17751.1"/>
    </source>
</evidence>
<dbReference type="OrthoDB" id="427543at2759"/>
<keyword evidence="3" id="KW-1185">Reference proteome</keyword>
<dbReference type="AlphaFoldDB" id="A0A2C6JNK6"/>
<gene>
    <name evidence="2" type="ORF">CSUI_008428</name>
</gene>